<evidence type="ECO:0000259" key="1">
    <source>
        <dbReference type="Pfam" id="PF09305"/>
    </source>
</evidence>
<comment type="caution">
    <text evidence="2">The sequence shown here is derived from an EMBL/GenBank/DDBJ whole genome shotgun (WGS) entry which is preliminary data.</text>
</comment>
<gene>
    <name evidence="2" type="ORF">FYZ43_06685</name>
</gene>
<sequence>MGRARGLAYRRVAAGCVSCGSFCGFIRRHPKSCRCFTGRAGRNRWCHQHSTQPGNN</sequence>
<dbReference type="Proteomes" id="UP001209486">
    <property type="component" value="Unassembled WGS sequence"/>
</dbReference>
<proteinExistence type="predicted"/>
<reference evidence="2 3" key="1">
    <citation type="submission" date="2019-08" db="EMBL/GenBank/DDBJ databases">
        <title>Comparison of rpoB and gyrB Sequences from Mobiluncus Species and Development of a Multiplex PCR Method for Clinical Detection of Mobiluncus curtisii and Mobiluncus mulieris.</title>
        <authorList>
            <person name="Yang L."/>
            <person name="Shen Y."/>
            <person name="Xu G."/>
            <person name="Shu L.-B."/>
            <person name="Hu J."/>
            <person name="Zhang R."/>
            <person name="Wang Y."/>
            <person name="Zhou H.-W."/>
            <person name="Zhang X."/>
        </authorList>
    </citation>
    <scope>NUCLEOTIDE SEQUENCE [LARGE SCALE GENOMIC DNA]</scope>
    <source>
        <strain evidence="2 3">M26</strain>
    </source>
</reference>
<name>A0ABD4TZ42_9ACTO</name>
<dbReference type="EMBL" id="VSZY01000009">
    <property type="protein sequence ID" value="MCU9969086.1"/>
    <property type="molecule type" value="Genomic_DNA"/>
</dbReference>
<evidence type="ECO:0000313" key="2">
    <source>
        <dbReference type="EMBL" id="MCU9969086.1"/>
    </source>
</evidence>
<organism evidence="2 3">
    <name type="scientific">Mobiluncus mulieris</name>
    <dbReference type="NCBI Taxonomy" id="2052"/>
    <lineage>
        <taxon>Bacteria</taxon>
        <taxon>Bacillati</taxon>
        <taxon>Actinomycetota</taxon>
        <taxon>Actinomycetes</taxon>
        <taxon>Actinomycetales</taxon>
        <taxon>Actinomycetaceae</taxon>
        <taxon>Mobiluncus</taxon>
    </lineage>
</organism>
<feature type="domain" description="TACI cysteine-rich" evidence="1">
    <location>
        <begin position="5"/>
        <end position="37"/>
    </location>
</feature>
<protein>
    <recommendedName>
        <fullName evidence="1">TACI cysteine-rich domain-containing protein</fullName>
    </recommendedName>
</protein>
<evidence type="ECO:0000313" key="3">
    <source>
        <dbReference type="Proteomes" id="UP001209486"/>
    </source>
</evidence>
<dbReference type="Pfam" id="PF09305">
    <property type="entry name" value="TACI-CRD2"/>
    <property type="match status" value="1"/>
</dbReference>
<dbReference type="AlphaFoldDB" id="A0ABD4TZ42"/>
<dbReference type="InterPro" id="IPR015384">
    <property type="entry name" value="TACI_Cys-rich-dom"/>
</dbReference>
<accession>A0ABD4TZ42</accession>